<feature type="region of interest" description="Disordered" evidence="1">
    <location>
        <begin position="80"/>
        <end position="109"/>
    </location>
</feature>
<feature type="compositionally biased region" description="Polar residues" evidence="1">
    <location>
        <begin position="98"/>
        <end position="109"/>
    </location>
</feature>
<keyword evidence="2" id="KW-0812">Transmembrane</keyword>
<keyword evidence="4" id="KW-1185">Reference proteome</keyword>
<evidence type="ECO:0000313" key="4">
    <source>
        <dbReference type="Proteomes" id="UP001331761"/>
    </source>
</evidence>
<keyword evidence="2" id="KW-1133">Transmembrane helix</keyword>
<dbReference type="EMBL" id="WIXE01021563">
    <property type="protein sequence ID" value="KAK5968273.1"/>
    <property type="molecule type" value="Genomic_DNA"/>
</dbReference>
<evidence type="ECO:0000256" key="1">
    <source>
        <dbReference type="SAM" id="MobiDB-lite"/>
    </source>
</evidence>
<sequence length="109" mass="12313">MDGMTKQEWLGEKLVACRHNDYGYTLVEWLLMIVVFVLSVAVCGAAYMAKAYTDGHFQLVLLSDSLPSKEIVKRYNRYRGESGEDEKLQESRNRKESGSGQNASSKVET</sequence>
<gene>
    <name evidence="3" type="ORF">GCK32_011157</name>
</gene>
<feature type="transmembrane region" description="Helical" evidence="2">
    <location>
        <begin position="29"/>
        <end position="49"/>
    </location>
</feature>
<reference evidence="3 4" key="1">
    <citation type="submission" date="2019-10" db="EMBL/GenBank/DDBJ databases">
        <title>Assembly and Annotation for the nematode Trichostrongylus colubriformis.</title>
        <authorList>
            <person name="Martin J."/>
        </authorList>
    </citation>
    <scope>NUCLEOTIDE SEQUENCE [LARGE SCALE GENOMIC DNA]</scope>
    <source>
        <strain evidence="3">G859</strain>
        <tissue evidence="3">Whole worm</tissue>
    </source>
</reference>
<name>A0AAN8FPW4_TRICO</name>
<evidence type="ECO:0000313" key="3">
    <source>
        <dbReference type="EMBL" id="KAK5968273.1"/>
    </source>
</evidence>
<accession>A0AAN8FPW4</accession>
<comment type="caution">
    <text evidence="3">The sequence shown here is derived from an EMBL/GenBank/DDBJ whole genome shotgun (WGS) entry which is preliminary data.</text>
</comment>
<dbReference type="AlphaFoldDB" id="A0AAN8FPW4"/>
<proteinExistence type="predicted"/>
<organism evidence="3 4">
    <name type="scientific">Trichostrongylus colubriformis</name>
    <name type="common">Black scour worm</name>
    <dbReference type="NCBI Taxonomy" id="6319"/>
    <lineage>
        <taxon>Eukaryota</taxon>
        <taxon>Metazoa</taxon>
        <taxon>Ecdysozoa</taxon>
        <taxon>Nematoda</taxon>
        <taxon>Chromadorea</taxon>
        <taxon>Rhabditida</taxon>
        <taxon>Rhabditina</taxon>
        <taxon>Rhabditomorpha</taxon>
        <taxon>Strongyloidea</taxon>
        <taxon>Trichostrongylidae</taxon>
        <taxon>Trichostrongylus</taxon>
    </lineage>
</organism>
<protein>
    <submittedName>
        <fullName evidence="3">Uncharacterized protein</fullName>
    </submittedName>
</protein>
<dbReference type="Proteomes" id="UP001331761">
    <property type="component" value="Unassembled WGS sequence"/>
</dbReference>
<feature type="compositionally biased region" description="Basic and acidic residues" evidence="1">
    <location>
        <begin position="80"/>
        <end position="97"/>
    </location>
</feature>
<keyword evidence="2" id="KW-0472">Membrane</keyword>
<evidence type="ECO:0000256" key="2">
    <source>
        <dbReference type="SAM" id="Phobius"/>
    </source>
</evidence>